<dbReference type="PANTHER" id="PTHR30461:SF23">
    <property type="entry name" value="DNA RECOMBINASE-RELATED"/>
    <property type="match status" value="1"/>
</dbReference>
<proteinExistence type="predicted"/>
<keyword evidence="5" id="KW-1185">Reference proteome</keyword>
<comment type="caution">
    <text evidence="4">The sequence shown here is derived from an EMBL/GenBank/DDBJ whole genome shotgun (WGS) entry which is preliminary data.</text>
</comment>
<dbReference type="PATRIC" id="fig|411473.3.peg.1121"/>
<dbReference type="AlphaFoldDB" id="U2MAA9"/>
<name>U2MAA9_9FIRM</name>
<dbReference type="Proteomes" id="UP000016662">
    <property type="component" value="Unassembled WGS sequence"/>
</dbReference>
<dbReference type="GO" id="GO:0003677">
    <property type="term" value="F:DNA binding"/>
    <property type="evidence" value="ECO:0007669"/>
    <property type="project" value="InterPro"/>
</dbReference>
<feature type="domain" description="Resolvase/invertase-type recombinase catalytic" evidence="2">
    <location>
        <begin position="9"/>
        <end position="160"/>
    </location>
</feature>
<dbReference type="HOGENOM" id="CLU_010686_18_2_9"/>
<dbReference type="InterPro" id="IPR006119">
    <property type="entry name" value="Resolv_N"/>
</dbReference>
<evidence type="ECO:0000313" key="4">
    <source>
        <dbReference type="EMBL" id="ERJ96253.1"/>
    </source>
</evidence>
<dbReference type="EMBL" id="AWVF01000175">
    <property type="protein sequence ID" value="ERJ96253.1"/>
    <property type="molecule type" value="Genomic_DNA"/>
</dbReference>
<dbReference type="InterPro" id="IPR038109">
    <property type="entry name" value="DNA_bind_recomb_sf"/>
</dbReference>
<gene>
    <name evidence="4" type="ORF">RUMCAL_01388</name>
</gene>
<keyword evidence="1" id="KW-0175">Coiled coil</keyword>
<dbReference type="OrthoDB" id="9784557at2"/>
<dbReference type="InterPro" id="IPR011109">
    <property type="entry name" value="DNA_bind_recombinase_dom"/>
</dbReference>
<evidence type="ECO:0000259" key="2">
    <source>
        <dbReference type="PROSITE" id="PS51736"/>
    </source>
</evidence>
<feature type="domain" description="Recombinase" evidence="3">
    <location>
        <begin position="168"/>
        <end position="309"/>
    </location>
</feature>
<accession>U2MAA9</accession>
<dbReference type="GO" id="GO:0000150">
    <property type="term" value="F:DNA strand exchange activity"/>
    <property type="evidence" value="ECO:0007669"/>
    <property type="project" value="InterPro"/>
</dbReference>
<organism evidence="4 5">
    <name type="scientific">Ruminococcus callidus ATCC 27760</name>
    <dbReference type="NCBI Taxonomy" id="411473"/>
    <lineage>
        <taxon>Bacteria</taxon>
        <taxon>Bacillati</taxon>
        <taxon>Bacillota</taxon>
        <taxon>Clostridia</taxon>
        <taxon>Eubacteriales</taxon>
        <taxon>Oscillospiraceae</taxon>
        <taxon>Ruminococcus</taxon>
    </lineage>
</organism>
<dbReference type="Pfam" id="PF00239">
    <property type="entry name" value="Resolvase"/>
    <property type="match status" value="1"/>
</dbReference>
<feature type="coiled-coil region" evidence="1">
    <location>
        <begin position="448"/>
        <end position="475"/>
    </location>
</feature>
<dbReference type="PANTHER" id="PTHR30461">
    <property type="entry name" value="DNA-INVERTASE FROM LAMBDOID PROPHAGE"/>
    <property type="match status" value="1"/>
</dbReference>
<dbReference type="Pfam" id="PF07508">
    <property type="entry name" value="Recombinase"/>
    <property type="match status" value="1"/>
</dbReference>
<dbReference type="InterPro" id="IPR036162">
    <property type="entry name" value="Resolvase-like_N_sf"/>
</dbReference>
<dbReference type="InterPro" id="IPR025827">
    <property type="entry name" value="Zn_ribbon_recom_dom"/>
</dbReference>
<sequence>MIPKQTEYKVGMYLRLSNEDERAGESLSIENQRKILSNYISEQGWTLYDEYVDDGISGTTFDRPGVQRMLDDAKNGRINLILCKDLSRFGRNYIQVGQYTDYIFPMYNIRFIALTDNVDTANSESTGMDMMPIMNVFNEWHAANTSKKLRAVINSNAKAGKYRTTYCAYGYFKGDDEKNTPVIDPQTAPVVRRIFEMRAEGKKPKQIADALNAEQIPTPMDYLYQRENKVNPHVSVHLWSSSIVLRILGNPIYIGTLALMKTTTVSYKNHKRIRKDSSEWLMRENNHEPIIPMELWEKVREIEASVSRGKRDKIGELAPLSGLLYCDSCGSKMRQVGSANRKYMAYMCGYHNRFGKGCCTTHYIRRPLIEQYLLMDIQDMIEKAADEEKAKEEFLKRKHGVLDAQNSSDKKRMQKATSRIAELDNLIQTVYEDKVIGKIPEEVCISLLEKYQAEKKSLQAECAECKKRSEMQKQDEKDVDEFIARLKSYAGATELTRQMCLDLIEYVTVDDLNKDDKSRPREIHVYYKLIDKELADKHNALM</sequence>
<dbReference type="SUPFAM" id="SSF53041">
    <property type="entry name" value="Resolvase-like"/>
    <property type="match status" value="1"/>
</dbReference>
<evidence type="ECO:0000256" key="1">
    <source>
        <dbReference type="SAM" id="Coils"/>
    </source>
</evidence>
<reference evidence="4 5" key="1">
    <citation type="submission" date="2013-07" db="EMBL/GenBank/DDBJ databases">
        <authorList>
            <person name="Weinstock G."/>
            <person name="Sodergren E."/>
            <person name="Wylie T."/>
            <person name="Fulton L."/>
            <person name="Fulton R."/>
            <person name="Fronick C."/>
            <person name="O'Laughlin M."/>
            <person name="Godfrey J."/>
            <person name="Miner T."/>
            <person name="Herter B."/>
            <person name="Appelbaum E."/>
            <person name="Cordes M."/>
            <person name="Lek S."/>
            <person name="Wollam A."/>
            <person name="Pepin K.H."/>
            <person name="Palsikar V.B."/>
            <person name="Mitreva M."/>
            <person name="Wilson R.K."/>
        </authorList>
    </citation>
    <scope>NUCLEOTIDE SEQUENCE [LARGE SCALE GENOMIC DNA]</scope>
    <source>
        <strain evidence="4 5">ATCC 27760</strain>
    </source>
</reference>
<dbReference type="RefSeq" id="WP_021682872.1">
    <property type="nucleotide sequence ID" value="NZ_KI260449.1"/>
</dbReference>
<dbReference type="PROSITE" id="PS51737">
    <property type="entry name" value="RECOMBINASE_DNA_BIND"/>
    <property type="match status" value="1"/>
</dbReference>
<dbReference type="Pfam" id="PF14287">
    <property type="entry name" value="DUF4368"/>
    <property type="match status" value="1"/>
</dbReference>
<dbReference type="InterPro" id="IPR050639">
    <property type="entry name" value="SSR_resolvase"/>
</dbReference>
<dbReference type="eggNOG" id="COG1961">
    <property type="taxonomic scope" value="Bacteria"/>
</dbReference>
<dbReference type="InterPro" id="IPR025378">
    <property type="entry name" value="DUF4368"/>
</dbReference>
<dbReference type="Gene3D" id="3.40.50.1390">
    <property type="entry name" value="Resolvase, N-terminal catalytic domain"/>
    <property type="match status" value="1"/>
</dbReference>
<dbReference type="Pfam" id="PF13408">
    <property type="entry name" value="Zn_ribbon_recom"/>
    <property type="match status" value="1"/>
</dbReference>
<dbReference type="SMART" id="SM00857">
    <property type="entry name" value="Resolvase"/>
    <property type="match status" value="1"/>
</dbReference>
<protein>
    <submittedName>
        <fullName evidence="4">Resolvase protein</fullName>
    </submittedName>
</protein>
<dbReference type="PROSITE" id="PS51736">
    <property type="entry name" value="RECOMBINASES_3"/>
    <property type="match status" value="1"/>
</dbReference>
<evidence type="ECO:0000313" key="5">
    <source>
        <dbReference type="Proteomes" id="UP000016662"/>
    </source>
</evidence>
<dbReference type="STRING" id="411473.RUMCAL_01388"/>
<evidence type="ECO:0000259" key="3">
    <source>
        <dbReference type="PROSITE" id="PS51737"/>
    </source>
</evidence>
<dbReference type="Gene3D" id="3.90.1750.20">
    <property type="entry name" value="Putative Large Serine Recombinase, Chain B, Domain 2"/>
    <property type="match status" value="1"/>
</dbReference>